<organism evidence="1">
    <name type="scientific">Oryza brachyantha</name>
    <name type="common">malo sina</name>
    <dbReference type="NCBI Taxonomy" id="4533"/>
    <lineage>
        <taxon>Eukaryota</taxon>
        <taxon>Viridiplantae</taxon>
        <taxon>Streptophyta</taxon>
        <taxon>Embryophyta</taxon>
        <taxon>Tracheophyta</taxon>
        <taxon>Spermatophyta</taxon>
        <taxon>Magnoliopsida</taxon>
        <taxon>Liliopsida</taxon>
        <taxon>Poales</taxon>
        <taxon>Poaceae</taxon>
        <taxon>BOP clade</taxon>
        <taxon>Oryzoideae</taxon>
        <taxon>Oryzeae</taxon>
        <taxon>Oryzinae</taxon>
        <taxon>Oryza</taxon>
    </lineage>
</organism>
<evidence type="ECO:0000313" key="2">
    <source>
        <dbReference type="Proteomes" id="UP000006038"/>
    </source>
</evidence>
<proteinExistence type="predicted"/>
<sequence>MDATLLLLPFPSPAATLPRPPLPRSLFLAASLPTCLPATIVDLDCWVETAADLGAAEPGRLSAERVVGGGGCGISNGLPRGGIGDRCGRWRQLLVEPNTPEPAATGGGGEAYRRRLGRRSSGRLSAERMAGDRQVQQIQCFALNANLTVVWLGLPVVVLRATIGTDKFGTQQQDLIGWTSP</sequence>
<reference evidence="1" key="1">
    <citation type="journal article" date="2013" name="Nat. Commun.">
        <title>Whole-genome sequencing of Oryza brachyantha reveals mechanisms underlying Oryza genome evolution.</title>
        <authorList>
            <person name="Chen J."/>
            <person name="Huang Q."/>
            <person name="Gao D."/>
            <person name="Wang J."/>
            <person name="Lang Y."/>
            <person name="Liu T."/>
            <person name="Li B."/>
            <person name="Bai Z."/>
            <person name="Luis Goicoechea J."/>
            <person name="Liang C."/>
            <person name="Chen C."/>
            <person name="Zhang W."/>
            <person name="Sun S."/>
            <person name="Liao Y."/>
            <person name="Zhang X."/>
            <person name="Yang L."/>
            <person name="Song C."/>
            <person name="Wang M."/>
            <person name="Shi J."/>
            <person name="Liu G."/>
            <person name="Liu J."/>
            <person name="Zhou H."/>
            <person name="Zhou W."/>
            <person name="Yu Q."/>
            <person name="An N."/>
            <person name="Chen Y."/>
            <person name="Cai Q."/>
            <person name="Wang B."/>
            <person name="Liu B."/>
            <person name="Min J."/>
            <person name="Huang Y."/>
            <person name="Wu H."/>
            <person name="Li Z."/>
            <person name="Zhang Y."/>
            <person name="Yin Y."/>
            <person name="Song W."/>
            <person name="Jiang J."/>
            <person name="Jackson S.A."/>
            <person name="Wing R.A."/>
            <person name="Wang J."/>
            <person name="Chen M."/>
        </authorList>
    </citation>
    <scope>NUCLEOTIDE SEQUENCE [LARGE SCALE GENOMIC DNA]</scope>
    <source>
        <strain evidence="1">cv. IRGC 101232</strain>
    </source>
</reference>
<evidence type="ECO:0000313" key="1">
    <source>
        <dbReference type="EnsemblPlants" id="OB03G20650.1"/>
    </source>
</evidence>
<protein>
    <submittedName>
        <fullName evidence="1">Uncharacterized protein</fullName>
    </submittedName>
</protein>
<dbReference type="Gramene" id="OB03G20650.1">
    <property type="protein sequence ID" value="OB03G20650.1"/>
    <property type="gene ID" value="OB03G20650"/>
</dbReference>
<dbReference type="AlphaFoldDB" id="J3LLY9"/>
<dbReference type="HOGENOM" id="CLU_1491239_0_0_1"/>
<keyword evidence="2" id="KW-1185">Reference proteome</keyword>
<accession>J3LLY9</accession>
<reference evidence="1" key="2">
    <citation type="submission" date="2013-04" db="UniProtKB">
        <authorList>
            <consortium name="EnsemblPlants"/>
        </authorList>
    </citation>
    <scope>IDENTIFICATION</scope>
</reference>
<name>J3LLY9_ORYBR</name>
<dbReference type="Proteomes" id="UP000006038">
    <property type="component" value="Chromosome 3"/>
</dbReference>
<dbReference type="EnsemblPlants" id="OB03G20650.1">
    <property type="protein sequence ID" value="OB03G20650.1"/>
    <property type="gene ID" value="OB03G20650"/>
</dbReference>